<evidence type="ECO:0000256" key="9">
    <source>
        <dbReference type="ARBA" id="ARBA00034808"/>
    </source>
</evidence>
<keyword evidence="5 12" id="KW-0067">ATP-binding</keyword>
<keyword evidence="7" id="KW-0413">Isomerase</keyword>
<dbReference type="InterPro" id="IPR027417">
    <property type="entry name" value="P-loop_NTPase"/>
</dbReference>
<reference evidence="15 16" key="1">
    <citation type="journal article" date="2018" name="Genome Announc.">
        <title>Genome Sequence of Geothermobacter sp. HR-1 Iron Reducer from the Loihi Seamount.</title>
        <authorList>
            <person name="Smith H."/>
            <person name="Abuyen K."/>
            <person name="Tremblay J."/>
            <person name="Savalia P."/>
            <person name="Perez-Rodriguez I."/>
            <person name="Emerson D."/>
            <person name="Tully B."/>
            <person name="Amend J."/>
        </authorList>
    </citation>
    <scope>NUCLEOTIDE SEQUENCE [LARGE SCALE GENOMIC DNA]</scope>
    <source>
        <strain evidence="15 16">HR-1</strain>
    </source>
</reference>
<evidence type="ECO:0000259" key="14">
    <source>
        <dbReference type="PROSITE" id="PS51217"/>
    </source>
</evidence>
<evidence type="ECO:0000256" key="7">
    <source>
        <dbReference type="ARBA" id="ARBA00023235"/>
    </source>
</evidence>
<feature type="domain" description="UvrD-like helicase C-terminal" evidence="14">
    <location>
        <begin position="283"/>
        <end position="554"/>
    </location>
</feature>
<dbReference type="Pfam" id="PF00580">
    <property type="entry name" value="UvrD-helicase"/>
    <property type="match status" value="1"/>
</dbReference>
<dbReference type="OrthoDB" id="9810135at2"/>
<evidence type="ECO:0000313" key="16">
    <source>
        <dbReference type="Proteomes" id="UP000236340"/>
    </source>
</evidence>
<dbReference type="GO" id="GO:0000725">
    <property type="term" value="P:recombinational repair"/>
    <property type="evidence" value="ECO:0007669"/>
    <property type="project" value="TreeGrafter"/>
</dbReference>
<feature type="domain" description="UvrD-like helicase ATP-binding" evidence="13">
    <location>
        <begin position="6"/>
        <end position="282"/>
    </location>
</feature>
<name>A0A2K2HAE2_9BACT</name>
<evidence type="ECO:0000313" key="15">
    <source>
        <dbReference type="EMBL" id="PNU20276.1"/>
    </source>
</evidence>
<keyword evidence="3 12" id="KW-0378">Hydrolase</keyword>
<comment type="catalytic activity">
    <reaction evidence="8">
        <text>Couples ATP hydrolysis with the unwinding of duplex DNA by translocating in the 3'-5' direction.</text>
        <dbReference type="EC" id="5.6.2.4"/>
    </reaction>
</comment>
<dbReference type="Pfam" id="PF21196">
    <property type="entry name" value="PcrA_UvrD_tudor"/>
    <property type="match status" value="1"/>
</dbReference>
<dbReference type="GO" id="GO:0005524">
    <property type="term" value="F:ATP binding"/>
    <property type="evidence" value="ECO:0007669"/>
    <property type="project" value="UniProtKB-UniRule"/>
</dbReference>
<feature type="binding site" evidence="12">
    <location>
        <begin position="27"/>
        <end position="34"/>
    </location>
    <ligand>
        <name>ATP</name>
        <dbReference type="ChEBI" id="CHEBI:30616"/>
    </ligand>
</feature>
<dbReference type="PROSITE" id="PS51198">
    <property type="entry name" value="UVRD_HELICASE_ATP_BIND"/>
    <property type="match status" value="1"/>
</dbReference>
<dbReference type="Gene3D" id="1.10.10.160">
    <property type="match status" value="1"/>
</dbReference>
<dbReference type="EC" id="5.6.2.4" evidence="9"/>
<protein>
    <recommendedName>
        <fullName evidence="9">DNA 3'-5' helicase</fullName>
        <ecNumber evidence="9">5.6.2.4</ecNumber>
    </recommendedName>
    <alternativeName>
        <fullName evidence="10">DNA 3'-5' helicase II</fullName>
    </alternativeName>
</protein>
<comment type="caution">
    <text evidence="15">The sequence shown here is derived from an EMBL/GenBank/DDBJ whole genome shotgun (WGS) entry which is preliminary data.</text>
</comment>
<dbReference type="GO" id="GO:0003677">
    <property type="term" value="F:DNA binding"/>
    <property type="evidence" value="ECO:0007669"/>
    <property type="project" value="UniProtKB-KW"/>
</dbReference>
<dbReference type="GO" id="GO:0016887">
    <property type="term" value="F:ATP hydrolysis activity"/>
    <property type="evidence" value="ECO:0007669"/>
    <property type="project" value="RHEA"/>
</dbReference>
<proteinExistence type="inferred from homology"/>
<evidence type="ECO:0000256" key="5">
    <source>
        <dbReference type="ARBA" id="ARBA00022840"/>
    </source>
</evidence>
<dbReference type="InterPro" id="IPR014016">
    <property type="entry name" value="UvrD-like_ATP-bd"/>
</dbReference>
<dbReference type="Gene3D" id="3.40.50.300">
    <property type="entry name" value="P-loop containing nucleotide triphosphate hydrolases"/>
    <property type="match status" value="2"/>
</dbReference>
<dbReference type="PROSITE" id="PS51217">
    <property type="entry name" value="UVRD_HELICASE_CTER"/>
    <property type="match status" value="1"/>
</dbReference>
<evidence type="ECO:0000256" key="3">
    <source>
        <dbReference type="ARBA" id="ARBA00022801"/>
    </source>
</evidence>
<keyword evidence="2 12" id="KW-0547">Nucleotide-binding</keyword>
<evidence type="ECO:0000256" key="4">
    <source>
        <dbReference type="ARBA" id="ARBA00022806"/>
    </source>
</evidence>
<dbReference type="Proteomes" id="UP000236340">
    <property type="component" value="Unassembled WGS sequence"/>
</dbReference>
<evidence type="ECO:0000256" key="12">
    <source>
        <dbReference type="PROSITE-ProRule" id="PRU00560"/>
    </source>
</evidence>
<dbReference type="GO" id="GO:0033202">
    <property type="term" value="C:DNA helicase complex"/>
    <property type="evidence" value="ECO:0007669"/>
    <property type="project" value="TreeGrafter"/>
</dbReference>
<dbReference type="InterPro" id="IPR013986">
    <property type="entry name" value="DExx_box_DNA_helicase_dom_sf"/>
</dbReference>
<sequence>MNNLLRGLNDPQRQAVTHGDGPLLILAGAGSGKTRTLIHRVAWLIEERGVPPWQILAVTFTNKAAGEMKERLERLLGEGELPWVATFHATCVRILRQEIAALGYSRDFTIYDDQDQKRLLKDLLAERGISEKTLRPNALAAAIDRAKNNGLLPGQLPAGGYLETLIDDLYALYQQRLQQANAVDFGDLLLLTVRLFSEHPEILERWRQRFHYLLVDEFQDTNGVQYRLVDLLAREHRNLCVVGDDDQSIYAWRGAEIGNILGFERDYPGTVTIRLEQNYRSTGTILEAAGEVVARNVDRKGKTLWTENDAGEPLVLEALPDDLEEARFVARQIGRLRGDGLHLRDMAVFYRTNAQSRVLEEALVRERIPYAMFGGLKFFARMEIKDVLAYLRVLVNPADSVSAKRIINVPPRGIGKTTVGRIDPFEAEAGGFLPACRLALERGGLGGAAARRVRAFVEMMDSFTRRLERLPYPQLTAELIEETGYGPALREEKTREAKERLQNLEELLKGMEEHRGNEAGLGDYLEQVALVTDLDSYDRSLDRVTLMTLHAAKGLEFPVVFMTGMEEGLFPHSRSGDEEDVEEERRLCYVGMTRAMRRLFLTHARRRRVFGSYQYNARSRFLDEIPPRLLAQPADSGLRRPAEHNLASVFSQVPQAPEVEESATGLEEVRLVPEAEEGLRIGLRVRHVKFGLGTVRRIEGRGDNQKVIVFFNTVGAKKLLLKFAGLEPA</sequence>
<keyword evidence="6" id="KW-0238">DNA-binding</keyword>
<dbReference type="PANTHER" id="PTHR11070">
    <property type="entry name" value="UVRD / RECB / PCRA DNA HELICASE FAMILY MEMBER"/>
    <property type="match status" value="1"/>
</dbReference>
<keyword evidence="4 12" id="KW-0347">Helicase</keyword>
<dbReference type="RefSeq" id="WP_103115271.1">
    <property type="nucleotide sequence ID" value="NZ_PPFX01000015.1"/>
</dbReference>
<dbReference type="SUPFAM" id="SSF52540">
    <property type="entry name" value="P-loop containing nucleoside triphosphate hydrolases"/>
    <property type="match status" value="1"/>
</dbReference>
<dbReference type="AlphaFoldDB" id="A0A2K2HAE2"/>
<evidence type="ECO:0000256" key="8">
    <source>
        <dbReference type="ARBA" id="ARBA00034617"/>
    </source>
</evidence>
<comment type="catalytic activity">
    <reaction evidence="11">
        <text>ATP + H2O = ADP + phosphate + H(+)</text>
        <dbReference type="Rhea" id="RHEA:13065"/>
        <dbReference type="ChEBI" id="CHEBI:15377"/>
        <dbReference type="ChEBI" id="CHEBI:15378"/>
        <dbReference type="ChEBI" id="CHEBI:30616"/>
        <dbReference type="ChEBI" id="CHEBI:43474"/>
        <dbReference type="ChEBI" id="CHEBI:456216"/>
        <dbReference type="EC" id="5.6.2.4"/>
    </reaction>
</comment>
<dbReference type="PANTHER" id="PTHR11070:SF2">
    <property type="entry name" value="ATP-DEPENDENT DNA HELICASE SRS2"/>
    <property type="match status" value="1"/>
</dbReference>
<evidence type="ECO:0000259" key="13">
    <source>
        <dbReference type="PROSITE" id="PS51198"/>
    </source>
</evidence>
<evidence type="ECO:0000256" key="1">
    <source>
        <dbReference type="ARBA" id="ARBA00009922"/>
    </source>
</evidence>
<evidence type="ECO:0000256" key="10">
    <source>
        <dbReference type="ARBA" id="ARBA00034923"/>
    </source>
</evidence>
<dbReference type="InterPro" id="IPR014017">
    <property type="entry name" value="DNA_helicase_UvrD-like_C"/>
</dbReference>
<dbReference type="CDD" id="cd17932">
    <property type="entry name" value="DEXQc_UvrD"/>
    <property type="match status" value="1"/>
</dbReference>
<accession>A0A2K2HAE2</accession>
<dbReference type="Gene3D" id="1.10.486.10">
    <property type="entry name" value="PCRA, domain 4"/>
    <property type="match status" value="1"/>
</dbReference>
<evidence type="ECO:0000256" key="11">
    <source>
        <dbReference type="ARBA" id="ARBA00048988"/>
    </source>
</evidence>
<gene>
    <name evidence="15" type="ORF">C2E25_08190</name>
</gene>
<dbReference type="Pfam" id="PF13361">
    <property type="entry name" value="UvrD_C"/>
    <property type="match status" value="2"/>
</dbReference>
<dbReference type="GO" id="GO:0005829">
    <property type="term" value="C:cytosol"/>
    <property type="evidence" value="ECO:0007669"/>
    <property type="project" value="TreeGrafter"/>
</dbReference>
<comment type="similarity">
    <text evidence="1">Belongs to the helicase family. UvrD subfamily.</text>
</comment>
<organism evidence="15 16">
    <name type="scientific">Geothermobacter hydrogeniphilus</name>
    <dbReference type="NCBI Taxonomy" id="1969733"/>
    <lineage>
        <taxon>Bacteria</taxon>
        <taxon>Pseudomonadati</taxon>
        <taxon>Thermodesulfobacteriota</taxon>
        <taxon>Desulfuromonadia</taxon>
        <taxon>Desulfuromonadales</taxon>
        <taxon>Geothermobacteraceae</taxon>
        <taxon>Geothermobacter</taxon>
    </lineage>
</organism>
<dbReference type="EMBL" id="PPFX01000015">
    <property type="protein sequence ID" value="PNU20276.1"/>
    <property type="molecule type" value="Genomic_DNA"/>
</dbReference>
<evidence type="ECO:0000256" key="2">
    <source>
        <dbReference type="ARBA" id="ARBA00022741"/>
    </source>
</evidence>
<dbReference type="InterPro" id="IPR000212">
    <property type="entry name" value="DNA_helicase_UvrD/REP"/>
</dbReference>
<dbReference type="GO" id="GO:0043138">
    <property type="term" value="F:3'-5' DNA helicase activity"/>
    <property type="evidence" value="ECO:0007669"/>
    <property type="project" value="UniProtKB-EC"/>
</dbReference>
<evidence type="ECO:0000256" key="6">
    <source>
        <dbReference type="ARBA" id="ARBA00023125"/>
    </source>
</evidence>